<dbReference type="AlphaFoldDB" id="A0A418VCZ1"/>
<evidence type="ECO:0000313" key="1">
    <source>
        <dbReference type="EMBL" id="RJF74014.1"/>
    </source>
</evidence>
<organism evidence="1 2">
    <name type="scientific">Rhodopseudomonas palustris</name>
    <dbReference type="NCBI Taxonomy" id="1076"/>
    <lineage>
        <taxon>Bacteria</taxon>
        <taxon>Pseudomonadati</taxon>
        <taxon>Pseudomonadota</taxon>
        <taxon>Alphaproteobacteria</taxon>
        <taxon>Hyphomicrobiales</taxon>
        <taxon>Nitrobacteraceae</taxon>
        <taxon>Rhodopseudomonas</taxon>
    </lineage>
</organism>
<accession>A0A418VCZ1</accession>
<dbReference type="EMBL" id="QYYD01000013">
    <property type="protein sequence ID" value="RJF74014.1"/>
    <property type="molecule type" value="Genomic_DNA"/>
</dbReference>
<name>A0A418VCZ1_RHOPL</name>
<proteinExistence type="predicted"/>
<protein>
    <submittedName>
        <fullName evidence="1">Uncharacterized protein</fullName>
    </submittedName>
</protein>
<evidence type="ECO:0000313" key="2">
    <source>
        <dbReference type="Proteomes" id="UP000285523"/>
    </source>
</evidence>
<comment type="caution">
    <text evidence="1">The sequence shown here is derived from an EMBL/GenBank/DDBJ whole genome shotgun (WGS) entry which is preliminary data.</text>
</comment>
<dbReference type="Proteomes" id="UP000285523">
    <property type="component" value="Unassembled WGS sequence"/>
</dbReference>
<gene>
    <name evidence="1" type="ORF">D4Q52_14245</name>
</gene>
<reference evidence="1 2" key="1">
    <citation type="submission" date="2018-09" db="EMBL/GenBank/DDBJ databases">
        <title>Draft genome sequence of Rhodopseudomonas palustris 2.1.18.</title>
        <authorList>
            <person name="Robertson S.L."/>
            <person name="Meyer T.E."/>
            <person name="Kyndt J.A."/>
        </authorList>
    </citation>
    <scope>NUCLEOTIDE SEQUENCE [LARGE SCALE GENOMIC DNA]</scope>
    <source>
        <strain evidence="1 2">2.1.18</strain>
    </source>
</reference>
<sequence length="60" mass="6911">MLEDYAMSYDPTKSIDLIHHLREALELARELKFSHLEYLLSMAELESRDRLGKTVTDGSA</sequence>